<sequence>MKPRRLKTIAEIQRLNQEVSVDARGVRMARRCHICGKRLSHNRCASCDRLDRNT</sequence>
<dbReference type="EMBL" id="LAZR01012658">
    <property type="protein sequence ID" value="KKM25717.1"/>
    <property type="molecule type" value="Genomic_DNA"/>
</dbReference>
<organism evidence="1">
    <name type="scientific">marine sediment metagenome</name>
    <dbReference type="NCBI Taxonomy" id="412755"/>
    <lineage>
        <taxon>unclassified sequences</taxon>
        <taxon>metagenomes</taxon>
        <taxon>ecological metagenomes</taxon>
    </lineage>
</organism>
<name>A0A0F9IE33_9ZZZZ</name>
<protein>
    <submittedName>
        <fullName evidence="1">Uncharacterized protein</fullName>
    </submittedName>
</protein>
<proteinExistence type="predicted"/>
<accession>A0A0F9IE33</accession>
<reference evidence="1" key="1">
    <citation type="journal article" date="2015" name="Nature">
        <title>Complex archaea that bridge the gap between prokaryotes and eukaryotes.</title>
        <authorList>
            <person name="Spang A."/>
            <person name="Saw J.H."/>
            <person name="Jorgensen S.L."/>
            <person name="Zaremba-Niedzwiedzka K."/>
            <person name="Martijn J."/>
            <person name="Lind A.E."/>
            <person name="van Eijk R."/>
            <person name="Schleper C."/>
            <person name="Guy L."/>
            <person name="Ettema T.J."/>
        </authorList>
    </citation>
    <scope>NUCLEOTIDE SEQUENCE</scope>
</reference>
<comment type="caution">
    <text evidence="1">The sequence shown here is derived from an EMBL/GenBank/DDBJ whole genome shotgun (WGS) entry which is preliminary data.</text>
</comment>
<gene>
    <name evidence="1" type="ORF">LCGC14_1592170</name>
</gene>
<evidence type="ECO:0000313" key="1">
    <source>
        <dbReference type="EMBL" id="KKM25717.1"/>
    </source>
</evidence>
<dbReference type="AlphaFoldDB" id="A0A0F9IE33"/>